<dbReference type="SMART" id="SM00895">
    <property type="entry name" value="FCD"/>
    <property type="match status" value="1"/>
</dbReference>
<comment type="caution">
    <text evidence="6">The sequence shown here is derived from an EMBL/GenBank/DDBJ whole genome shotgun (WGS) entry which is preliminary data.</text>
</comment>
<dbReference type="PANTHER" id="PTHR43537">
    <property type="entry name" value="TRANSCRIPTIONAL REGULATOR, GNTR FAMILY"/>
    <property type="match status" value="1"/>
</dbReference>
<feature type="region of interest" description="Disordered" evidence="4">
    <location>
        <begin position="1"/>
        <end position="23"/>
    </location>
</feature>
<dbReference type="Pfam" id="PF07729">
    <property type="entry name" value="FCD"/>
    <property type="match status" value="1"/>
</dbReference>
<accession>A0ABT3R2P8</accession>
<dbReference type="PANTHER" id="PTHR43537:SF24">
    <property type="entry name" value="GLUCONATE OPERON TRANSCRIPTIONAL REPRESSOR"/>
    <property type="match status" value="1"/>
</dbReference>
<gene>
    <name evidence="6" type="ORF">ON753_14280</name>
</gene>
<dbReference type="InterPro" id="IPR036388">
    <property type="entry name" value="WH-like_DNA-bd_sf"/>
</dbReference>
<dbReference type="CDD" id="cd07377">
    <property type="entry name" value="WHTH_GntR"/>
    <property type="match status" value="1"/>
</dbReference>
<dbReference type="SUPFAM" id="SSF48008">
    <property type="entry name" value="GntR ligand-binding domain-like"/>
    <property type="match status" value="1"/>
</dbReference>
<keyword evidence="3" id="KW-0804">Transcription</keyword>
<dbReference type="Pfam" id="PF00392">
    <property type="entry name" value="GntR"/>
    <property type="match status" value="1"/>
</dbReference>
<evidence type="ECO:0000313" key="7">
    <source>
        <dbReference type="Proteomes" id="UP001300261"/>
    </source>
</evidence>
<evidence type="ECO:0000256" key="4">
    <source>
        <dbReference type="SAM" id="MobiDB-lite"/>
    </source>
</evidence>
<dbReference type="InterPro" id="IPR008920">
    <property type="entry name" value="TF_FadR/GntR_C"/>
</dbReference>
<reference evidence="6 7" key="1">
    <citation type="journal article" date="2016" name="Int. J. Syst. Evol. Microbiol.">
        <title>Labrenzia salina sp. nov., isolated from the rhizosphere of the halophyte Arthrocnemum macrostachyum.</title>
        <authorList>
            <person name="Camacho M."/>
            <person name="Redondo-Gomez S."/>
            <person name="Rodriguez-Llorente I."/>
            <person name="Rohde M."/>
            <person name="Sproer C."/>
            <person name="Schumann P."/>
            <person name="Klenk H.P."/>
            <person name="Montero-Calasanz M.D.C."/>
        </authorList>
    </citation>
    <scope>NUCLEOTIDE SEQUENCE [LARGE SCALE GENOMIC DNA]</scope>
    <source>
        <strain evidence="6 7">DSM 29163</strain>
    </source>
</reference>
<dbReference type="Proteomes" id="UP001300261">
    <property type="component" value="Unassembled WGS sequence"/>
</dbReference>
<dbReference type="RefSeq" id="WP_265963299.1">
    <property type="nucleotide sequence ID" value="NZ_JAPEVI010000003.1"/>
</dbReference>
<sequence length="253" mass="28531">MQQTANKVPPRNSASDGKRARKSEAVFQDLRRKVLTGELTSESPITEQSLAQDYGCSQSTIREALMLLQEYGLVVRLGYQGTFVTNPSQLEARLMLRLRIDIETTGIAEAVGNVTPEDLAELRELDRQFERCHANRDVFGCAEIDLSFHLKLFRIARMPVLEPMLVRTITMVQRVMLPTRRSESDWRDPSVTRHRVIIEALEARNVQRTLAALKAHILSSAVLLAPHFYGTDLDDLNGEYDDVPLGMGGARRI</sequence>
<organism evidence="6 7">
    <name type="scientific">Roseibium salinum</name>
    <dbReference type="NCBI Taxonomy" id="1604349"/>
    <lineage>
        <taxon>Bacteria</taxon>
        <taxon>Pseudomonadati</taxon>
        <taxon>Pseudomonadota</taxon>
        <taxon>Alphaproteobacteria</taxon>
        <taxon>Hyphomicrobiales</taxon>
        <taxon>Stappiaceae</taxon>
        <taxon>Roseibium</taxon>
    </lineage>
</organism>
<name>A0ABT3R2P8_9HYPH</name>
<evidence type="ECO:0000259" key="5">
    <source>
        <dbReference type="PROSITE" id="PS50949"/>
    </source>
</evidence>
<keyword evidence="7" id="KW-1185">Reference proteome</keyword>
<evidence type="ECO:0000256" key="1">
    <source>
        <dbReference type="ARBA" id="ARBA00023015"/>
    </source>
</evidence>
<evidence type="ECO:0000256" key="3">
    <source>
        <dbReference type="ARBA" id="ARBA00023163"/>
    </source>
</evidence>
<proteinExistence type="predicted"/>
<evidence type="ECO:0000256" key="2">
    <source>
        <dbReference type="ARBA" id="ARBA00023125"/>
    </source>
</evidence>
<keyword evidence="2" id="KW-0238">DNA-binding</keyword>
<dbReference type="PROSITE" id="PS50949">
    <property type="entry name" value="HTH_GNTR"/>
    <property type="match status" value="1"/>
</dbReference>
<dbReference type="Gene3D" id="1.20.120.530">
    <property type="entry name" value="GntR ligand-binding domain-like"/>
    <property type="match status" value="1"/>
</dbReference>
<dbReference type="InterPro" id="IPR036390">
    <property type="entry name" value="WH_DNA-bd_sf"/>
</dbReference>
<keyword evidence="1" id="KW-0805">Transcription regulation</keyword>
<dbReference type="SMART" id="SM00345">
    <property type="entry name" value="HTH_GNTR"/>
    <property type="match status" value="1"/>
</dbReference>
<dbReference type="InterPro" id="IPR011711">
    <property type="entry name" value="GntR_C"/>
</dbReference>
<dbReference type="EMBL" id="JAPEVI010000003">
    <property type="protein sequence ID" value="MCX2723525.1"/>
    <property type="molecule type" value="Genomic_DNA"/>
</dbReference>
<evidence type="ECO:0000313" key="6">
    <source>
        <dbReference type="EMBL" id="MCX2723525.1"/>
    </source>
</evidence>
<dbReference type="Gene3D" id="1.10.10.10">
    <property type="entry name" value="Winged helix-like DNA-binding domain superfamily/Winged helix DNA-binding domain"/>
    <property type="match status" value="1"/>
</dbReference>
<protein>
    <submittedName>
        <fullName evidence="6">GntR family transcriptional regulator</fullName>
    </submittedName>
</protein>
<feature type="domain" description="HTH gntR-type" evidence="5">
    <location>
        <begin position="20"/>
        <end position="87"/>
    </location>
</feature>
<dbReference type="SUPFAM" id="SSF46785">
    <property type="entry name" value="Winged helix' DNA-binding domain"/>
    <property type="match status" value="1"/>
</dbReference>
<dbReference type="InterPro" id="IPR000524">
    <property type="entry name" value="Tscrpt_reg_HTH_GntR"/>
</dbReference>